<proteinExistence type="inferred from homology"/>
<evidence type="ECO:0000259" key="6">
    <source>
        <dbReference type="PROSITE" id="PS50893"/>
    </source>
</evidence>
<dbReference type="CDD" id="cd03257">
    <property type="entry name" value="ABC_NikE_OppD_transporters"/>
    <property type="match status" value="1"/>
</dbReference>
<dbReference type="RefSeq" id="WP_216878738.1">
    <property type="nucleotide sequence ID" value="NZ_JAERQM010000009.1"/>
</dbReference>
<protein>
    <submittedName>
        <fullName evidence="7">ATP-binding cassette domain-containing protein</fullName>
    </submittedName>
</protein>
<dbReference type="SMART" id="SM00382">
    <property type="entry name" value="AAA"/>
    <property type="match status" value="1"/>
</dbReference>
<evidence type="ECO:0000256" key="4">
    <source>
        <dbReference type="ARBA" id="ARBA00022741"/>
    </source>
</evidence>
<dbReference type="Proteomes" id="UP000689967">
    <property type="component" value="Unassembled WGS sequence"/>
</dbReference>
<comment type="caution">
    <text evidence="7">The sequence shown here is derived from an EMBL/GenBank/DDBJ whole genome shotgun (WGS) entry which is preliminary data.</text>
</comment>
<comment type="subcellular location">
    <subcellularLocation>
        <location evidence="1">Cell membrane</location>
        <topology evidence="1">Peripheral membrane protein</topology>
    </subcellularLocation>
</comment>
<dbReference type="PROSITE" id="PS50893">
    <property type="entry name" value="ABC_TRANSPORTER_2"/>
    <property type="match status" value="1"/>
</dbReference>
<keyword evidence="8" id="KW-1185">Reference proteome</keyword>
<dbReference type="InterPro" id="IPR050319">
    <property type="entry name" value="ABC_transp_ATP-bind"/>
</dbReference>
<gene>
    <name evidence="7" type="ORF">JJQ90_23580</name>
</gene>
<dbReference type="PROSITE" id="PS00211">
    <property type="entry name" value="ABC_TRANSPORTER_1"/>
    <property type="match status" value="1"/>
</dbReference>
<evidence type="ECO:0000256" key="5">
    <source>
        <dbReference type="ARBA" id="ARBA00022840"/>
    </source>
</evidence>
<dbReference type="PANTHER" id="PTHR43776:SF7">
    <property type="entry name" value="D,D-DIPEPTIDE TRANSPORT ATP-BINDING PROTEIN DDPF-RELATED"/>
    <property type="match status" value="1"/>
</dbReference>
<dbReference type="InterPro" id="IPR003439">
    <property type="entry name" value="ABC_transporter-like_ATP-bd"/>
</dbReference>
<evidence type="ECO:0000256" key="1">
    <source>
        <dbReference type="ARBA" id="ARBA00004202"/>
    </source>
</evidence>
<evidence type="ECO:0000313" key="7">
    <source>
        <dbReference type="EMBL" id="MBU8546720.1"/>
    </source>
</evidence>
<dbReference type="GO" id="GO:0005524">
    <property type="term" value="F:ATP binding"/>
    <property type="evidence" value="ECO:0007669"/>
    <property type="project" value="UniProtKB-KW"/>
</dbReference>
<dbReference type="PANTHER" id="PTHR43776">
    <property type="entry name" value="TRANSPORT ATP-BINDING PROTEIN"/>
    <property type="match status" value="1"/>
</dbReference>
<keyword evidence="5 7" id="KW-0067">ATP-binding</keyword>
<dbReference type="NCBIfam" id="TIGR01727">
    <property type="entry name" value="oligo_HPY"/>
    <property type="match status" value="1"/>
</dbReference>
<sequence length="348" mass="37833">MSTAPLLQVNDLKKHFPIHGGFFGGVTAKVYAVDGISFDIAKGETLSLVGESGCGKSTVGKALLRLFPLTDGQVILGGTRIDDMPSSTLRPMRRRMQVVFQDPFSSLNPRMRVRDILAEPIRNFGLSNSSADLEARLVALMDKVRLPKDAINRWPHEFSGGQRQRIGIARALAGEPDLIICDEAVSALDVSVKAQIVNLLQDLQKELGLAMLFISHDLAIVEHMTHRVAVMYLGKIVEVAPRRSLFGAPKHPYTEALLSAVPQPTPGIQRQRVILKGDVPSPINPPKGCRFHTRCPYAFDRCRVEEPVLRPIADAMGEGHVSACHLHDRSAAENPLSGAKGAALLAVG</sequence>
<dbReference type="InterPro" id="IPR017871">
    <property type="entry name" value="ABC_transporter-like_CS"/>
</dbReference>
<dbReference type="EMBL" id="JAERQM010000009">
    <property type="protein sequence ID" value="MBU8546720.1"/>
    <property type="molecule type" value="Genomic_DNA"/>
</dbReference>
<name>A0ABS6HDB5_9PROT</name>
<dbReference type="Pfam" id="PF08352">
    <property type="entry name" value="oligo_HPY"/>
    <property type="match status" value="1"/>
</dbReference>
<keyword evidence="4" id="KW-0547">Nucleotide-binding</keyword>
<dbReference type="InterPro" id="IPR013563">
    <property type="entry name" value="Oligopep_ABC_C"/>
</dbReference>
<comment type="similarity">
    <text evidence="2">Belongs to the ABC transporter superfamily.</text>
</comment>
<reference evidence="7 8" key="1">
    <citation type="submission" date="2021-01" db="EMBL/GenBank/DDBJ databases">
        <title>Roseomonas sp. nov, a bacterium isolated from an oil production mixture in Yumen Oilfield.</title>
        <authorList>
            <person name="Wu D."/>
        </authorList>
    </citation>
    <scope>NUCLEOTIDE SEQUENCE [LARGE SCALE GENOMIC DNA]</scope>
    <source>
        <strain evidence="7 8">ROY-5-3</strain>
    </source>
</reference>
<dbReference type="InterPro" id="IPR003593">
    <property type="entry name" value="AAA+_ATPase"/>
</dbReference>
<feature type="domain" description="ABC transporter" evidence="6">
    <location>
        <begin position="7"/>
        <end position="258"/>
    </location>
</feature>
<keyword evidence="3" id="KW-0813">Transport</keyword>
<organism evidence="7 8">
    <name type="scientific">Falsiroseomonas oleicola</name>
    <dbReference type="NCBI Taxonomy" id="2801474"/>
    <lineage>
        <taxon>Bacteria</taxon>
        <taxon>Pseudomonadati</taxon>
        <taxon>Pseudomonadota</taxon>
        <taxon>Alphaproteobacteria</taxon>
        <taxon>Acetobacterales</taxon>
        <taxon>Roseomonadaceae</taxon>
        <taxon>Falsiroseomonas</taxon>
    </lineage>
</organism>
<dbReference type="Pfam" id="PF00005">
    <property type="entry name" value="ABC_tran"/>
    <property type="match status" value="1"/>
</dbReference>
<evidence type="ECO:0000256" key="2">
    <source>
        <dbReference type="ARBA" id="ARBA00005417"/>
    </source>
</evidence>
<accession>A0ABS6HDB5</accession>
<evidence type="ECO:0000313" key="8">
    <source>
        <dbReference type="Proteomes" id="UP000689967"/>
    </source>
</evidence>
<evidence type="ECO:0000256" key="3">
    <source>
        <dbReference type="ARBA" id="ARBA00022448"/>
    </source>
</evidence>